<dbReference type="SUPFAM" id="SSF48371">
    <property type="entry name" value="ARM repeat"/>
    <property type="match status" value="1"/>
</dbReference>
<evidence type="ECO:0000313" key="2">
    <source>
        <dbReference type="Proteomes" id="UP001140949"/>
    </source>
</evidence>
<sequence length="385" mass="41216">MVVLEALRALKKASQDVEHTAADDAAGGCDSPSMKALLELQTGSDNLFSGDPHLSTLSSLLSRLKSLLSSPSAPEKKQRFPPLLLRRRSRKPTEISLLAGSIGSELQSWIDRESLDRLLSPSISDDHKSTLLVALESRLSLGFDRDLQELLLRSGAYSAIESTLADAAASKRVRDLSALAVLAMVRFNKSVFVGEVLMGSAVRSIVAVASADCLRALNGLISAVRSPIIDDLHANGEIARVIALLSAEDVEVRVLALDTALLVGYFGRKEAIDAMMEEGLVERLAELQRSDLGGTATEEEADGGGVKVGGVNVRKGGGRGGDVEGRPFASCVSRFAIQMEVGEGLRQREKREVKLEVLRRVREAAASEAEVGTLMAEVLWGSTCW</sequence>
<dbReference type="AlphaFoldDB" id="A0AAX6DSY2"/>
<dbReference type="PANTHER" id="PTHR35834">
    <property type="entry name" value="ARMADILLO-TYPE FOLD PROTEIN-RELATED"/>
    <property type="match status" value="1"/>
</dbReference>
<name>A0AAX6DSY2_IRIPA</name>
<reference evidence="1" key="2">
    <citation type="submission" date="2023-04" db="EMBL/GenBank/DDBJ databases">
        <authorList>
            <person name="Bruccoleri R.E."/>
            <person name="Oakeley E.J."/>
            <person name="Faust A.-M."/>
            <person name="Dessus-Babus S."/>
            <person name="Altorfer M."/>
            <person name="Burckhardt D."/>
            <person name="Oertli M."/>
            <person name="Naumann U."/>
            <person name="Petersen F."/>
            <person name="Wong J."/>
        </authorList>
    </citation>
    <scope>NUCLEOTIDE SEQUENCE</scope>
    <source>
        <strain evidence="1">GSM-AAB239-AS_SAM_17_03QT</strain>
        <tissue evidence="1">Leaf</tissue>
    </source>
</reference>
<evidence type="ECO:0000313" key="1">
    <source>
        <dbReference type="EMBL" id="KAJ6794861.1"/>
    </source>
</evidence>
<dbReference type="PANTHER" id="PTHR35834:SF2">
    <property type="entry name" value="ATAXIN-10 DOMAIN-CONTAINING PROTEIN"/>
    <property type="match status" value="1"/>
</dbReference>
<reference evidence="1" key="1">
    <citation type="journal article" date="2023" name="GigaByte">
        <title>Genome assembly of the bearded iris, Iris pallida Lam.</title>
        <authorList>
            <person name="Bruccoleri R.E."/>
            <person name="Oakeley E.J."/>
            <person name="Faust A.M.E."/>
            <person name="Altorfer M."/>
            <person name="Dessus-Babus S."/>
            <person name="Burckhardt D."/>
            <person name="Oertli M."/>
            <person name="Naumann U."/>
            <person name="Petersen F."/>
            <person name="Wong J."/>
        </authorList>
    </citation>
    <scope>NUCLEOTIDE SEQUENCE</scope>
    <source>
        <strain evidence="1">GSM-AAB239-AS_SAM_17_03QT</strain>
    </source>
</reference>
<comment type="caution">
    <text evidence="1">The sequence shown here is derived from an EMBL/GenBank/DDBJ whole genome shotgun (WGS) entry which is preliminary data.</text>
</comment>
<gene>
    <name evidence="1" type="ORF">M6B38_228135</name>
</gene>
<organism evidence="1 2">
    <name type="scientific">Iris pallida</name>
    <name type="common">Sweet iris</name>
    <dbReference type="NCBI Taxonomy" id="29817"/>
    <lineage>
        <taxon>Eukaryota</taxon>
        <taxon>Viridiplantae</taxon>
        <taxon>Streptophyta</taxon>
        <taxon>Embryophyta</taxon>
        <taxon>Tracheophyta</taxon>
        <taxon>Spermatophyta</taxon>
        <taxon>Magnoliopsida</taxon>
        <taxon>Liliopsida</taxon>
        <taxon>Asparagales</taxon>
        <taxon>Iridaceae</taxon>
        <taxon>Iridoideae</taxon>
        <taxon>Irideae</taxon>
        <taxon>Iris</taxon>
    </lineage>
</organism>
<accession>A0AAX6DSY2</accession>
<protein>
    <submittedName>
        <fullName evidence="1">Basic proline-rich protein-like</fullName>
    </submittedName>
</protein>
<dbReference type="InterPro" id="IPR016024">
    <property type="entry name" value="ARM-type_fold"/>
</dbReference>
<dbReference type="EMBL" id="JANAVB010042020">
    <property type="protein sequence ID" value="KAJ6794861.1"/>
    <property type="molecule type" value="Genomic_DNA"/>
</dbReference>
<keyword evidence="2" id="KW-1185">Reference proteome</keyword>
<proteinExistence type="predicted"/>
<dbReference type="Proteomes" id="UP001140949">
    <property type="component" value="Unassembled WGS sequence"/>
</dbReference>